<keyword evidence="7" id="KW-1185">Reference proteome</keyword>
<evidence type="ECO:0000256" key="2">
    <source>
        <dbReference type="ARBA" id="ARBA00023015"/>
    </source>
</evidence>
<dbReference type="InterPro" id="IPR007324">
    <property type="entry name" value="Sugar-bd_dom_put"/>
</dbReference>
<dbReference type="AlphaFoldDB" id="A0A8J7MSX6"/>
<feature type="domain" description="Sugar-binding" evidence="5">
    <location>
        <begin position="65"/>
        <end position="323"/>
    </location>
</feature>
<dbReference type="InterPro" id="IPR037171">
    <property type="entry name" value="NagB/RpiA_transferase-like"/>
</dbReference>
<evidence type="ECO:0000259" key="5">
    <source>
        <dbReference type="Pfam" id="PF04198"/>
    </source>
</evidence>
<dbReference type="GO" id="GO:0003677">
    <property type="term" value="F:DNA binding"/>
    <property type="evidence" value="ECO:0007669"/>
    <property type="project" value="UniProtKB-KW"/>
</dbReference>
<keyword evidence="4" id="KW-0804">Transcription</keyword>
<dbReference type="InterPro" id="IPR051054">
    <property type="entry name" value="SorC_transcr_regulators"/>
</dbReference>
<dbReference type="PANTHER" id="PTHR34294">
    <property type="entry name" value="TRANSCRIPTIONAL REGULATOR-RELATED"/>
    <property type="match status" value="1"/>
</dbReference>
<dbReference type="GO" id="GO:0030246">
    <property type="term" value="F:carbohydrate binding"/>
    <property type="evidence" value="ECO:0007669"/>
    <property type="project" value="InterPro"/>
</dbReference>
<comment type="caution">
    <text evidence="6">The sequence shown here is derived from an EMBL/GenBank/DDBJ whole genome shotgun (WGS) entry which is preliminary data.</text>
</comment>
<organism evidence="6 7">
    <name type="scientific">Fuscibacter oryzae</name>
    <dbReference type="NCBI Taxonomy" id="2803939"/>
    <lineage>
        <taxon>Bacteria</taxon>
        <taxon>Pseudomonadati</taxon>
        <taxon>Pseudomonadota</taxon>
        <taxon>Alphaproteobacteria</taxon>
        <taxon>Rhodobacterales</taxon>
        <taxon>Paracoccaceae</taxon>
        <taxon>Fuscibacter</taxon>
    </lineage>
</organism>
<keyword evidence="2" id="KW-0805">Transcription regulation</keyword>
<protein>
    <submittedName>
        <fullName evidence="6">Sugar-binding transcriptional regulator</fullName>
    </submittedName>
</protein>
<keyword evidence="3" id="KW-0238">DNA-binding</keyword>
<evidence type="ECO:0000313" key="7">
    <source>
        <dbReference type="Proteomes" id="UP000619033"/>
    </source>
</evidence>
<evidence type="ECO:0000256" key="3">
    <source>
        <dbReference type="ARBA" id="ARBA00023125"/>
    </source>
</evidence>
<dbReference type="SUPFAM" id="SSF100950">
    <property type="entry name" value="NagB/RpiA/CoA transferase-like"/>
    <property type="match status" value="1"/>
</dbReference>
<dbReference type="RefSeq" id="WP_202661521.1">
    <property type="nucleotide sequence ID" value="NZ_JAESVP010000006.1"/>
</dbReference>
<proteinExistence type="inferred from homology"/>
<comment type="similarity">
    <text evidence="1">Belongs to the SorC transcriptional regulatory family.</text>
</comment>
<name>A0A8J7MSX6_9RHOB</name>
<reference evidence="6" key="1">
    <citation type="submission" date="2021-01" db="EMBL/GenBank/DDBJ databases">
        <title>Genome seq and assembly of Tabrizicola sp. KVB23.</title>
        <authorList>
            <person name="Chhetri G."/>
        </authorList>
    </citation>
    <scope>NUCLEOTIDE SEQUENCE</scope>
    <source>
        <strain evidence="6">KVB23</strain>
    </source>
</reference>
<dbReference type="Gene3D" id="1.10.10.10">
    <property type="entry name" value="Winged helix-like DNA-binding domain superfamily/Winged helix DNA-binding domain"/>
    <property type="match status" value="1"/>
</dbReference>
<gene>
    <name evidence="6" type="ORF">JI744_12750</name>
</gene>
<dbReference type="EMBL" id="JAESVP010000006">
    <property type="protein sequence ID" value="MBL4928976.1"/>
    <property type="molecule type" value="Genomic_DNA"/>
</dbReference>
<sequence length="327" mass="34938">MAGENQEDQVLMARAAWLYYVGGLNQEAAAKRLGLTRARVNKLLSDARDSGLVSISINPANVGLLPVEEAIRLRYGLDFCICTPALGHDADRSESESLLSRFAFRAVGTAAATHLRRHLAETPLAIIGTGWGRTLEQMTLQLAGVSAPKARFISLMGSLTSNLAYNPFEVVHAFARATGAEGFFLPVPFIADTPEVRQILLSQQSVQQALVLARSTTVAYISIGELREGSLLRSQGMISAREMEELRELGAVGDTNGLFFDAAGLAVDHPLNQRTIALGFEDLRKTCTVALVAGRSKLQASKGFLASGVARGLIIDGDTAIELAAGM</sequence>
<accession>A0A8J7MSX6</accession>
<evidence type="ECO:0000256" key="1">
    <source>
        <dbReference type="ARBA" id="ARBA00010466"/>
    </source>
</evidence>
<dbReference type="Pfam" id="PF04198">
    <property type="entry name" value="Sugar-bind"/>
    <property type="match status" value="1"/>
</dbReference>
<evidence type="ECO:0000256" key="4">
    <source>
        <dbReference type="ARBA" id="ARBA00023163"/>
    </source>
</evidence>
<dbReference type="PANTHER" id="PTHR34294:SF1">
    <property type="entry name" value="TRANSCRIPTIONAL REGULATOR LSRR"/>
    <property type="match status" value="1"/>
</dbReference>
<dbReference type="InterPro" id="IPR036388">
    <property type="entry name" value="WH-like_DNA-bd_sf"/>
</dbReference>
<dbReference type="Gene3D" id="3.40.50.1360">
    <property type="match status" value="1"/>
</dbReference>
<evidence type="ECO:0000313" key="6">
    <source>
        <dbReference type="EMBL" id="MBL4928976.1"/>
    </source>
</evidence>
<dbReference type="Proteomes" id="UP000619033">
    <property type="component" value="Unassembled WGS sequence"/>
</dbReference>